<dbReference type="InterPro" id="IPR009061">
    <property type="entry name" value="DNA-bd_dom_put_sf"/>
</dbReference>
<proteinExistence type="predicted"/>
<dbReference type="RefSeq" id="WP_141814219.1">
    <property type="nucleotide sequence ID" value="NZ_VFPL01000001.1"/>
</dbReference>
<dbReference type="OrthoDB" id="1524679at2"/>
<gene>
    <name evidence="2" type="ORF">F1649_21940</name>
</gene>
<accession>A0A5M9GM06</accession>
<dbReference type="InterPro" id="IPR041657">
    <property type="entry name" value="HTH_17"/>
</dbReference>
<name>A0A5M9GM06_9SPHI</name>
<dbReference type="EMBL" id="VWNE01000057">
    <property type="protein sequence ID" value="KAA8474837.1"/>
    <property type="molecule type" value="Genomic_DNA"/>
</dbReference>
<reference evidence="2 3" key="1">
    <citation type="submission" date="2019-09" db="EMBL/GenBank/DDBJ databases">
        <title>Pararcticibacter amylolyticus gen. nov., sp. nov., isolated from a rottenly hemp rope, and reclassification of Pedobacter tournemirensis as Pararcticibacter tournemirensis comb. nov.</title>
        <authorList>
            <person name="Cai Y."/>
        </authorList>
    </citation>
    <scope>NUCLEOTIDE SEQUENCE [LARGE SCALE GENOMIC DNA]</scope>
    <source>
        <strain evidence="2 3">TF5-37.2-LB10</strain>
    </source>
</reference>
<evidence type="ECO:0000313" key="3">
    <source>
        <dbReference type="Proteomes" id="UP000322918"/>
    </source>
</evidence>
<dbReference type="Proteomes" id="UP000322918">
    <property type="component" value="Unassembled WGS sequence"/>
</dbReference>
<evidence type="ECO:0000259" key="1">
    <source>
        <dbReference type="Pfam" id="PF12728"/>
    </source>
</evidence>
<sequence>MATIDFITREDLENFKQELLAELRRPSFRAPKQEQQKEWLKSYEVRKLLGISPNTLQSLRLNGTLPFTRVGGLIYYAYEDIRKLMEDRKK</sequence>
<dbReference type="PANTHER" id="PTHR34585:SF22">
    <property type="entry name" value="HELIX-TURN-HELIX DOMAIN-CONTAINING PROTEIN"/>
    <property type="match status" value="1"/>
</dbReference>
<protein>
    <submittedName>
        <fullName evidence="2">Helix-turn-helix domain-containing protein</fullName>
    </submittedName>
</protein>
<feature type="domain" description="Helix-turn-helix" evidence="1">
    <location>
        <begin position="39"/>
        <end position="88"/>
    </location>
</feature>
<keyword evidence="3" id="KW-1185">Reference proteome</keyword>
<dbReference type="PANTHER" id="PTHR34585">
    <property type="match status" value="1"/>
</dbReference>
<dbReference type="SUPFAM" id="SSF46955">
    <property type="entry name" value="Putative DNA-binding domain"/>
    <property type="match status" value="1"/>
</dbReference>
<evidence type="ECO:0000313" key="2">
    <source>
        <dbReference type="EMBL" id="KAA8474837.1"/>
    </source>
</evidence>
<dbReference type="Pfam" id="PF12728">
    <property type="entry name" value="HTH_17"/>
    <property type="match status" value="1"/>
</dbReference>
<organism evidence="2 3">
    <name type="scientific">Arcticibacter tournemirensis</name>
    <dbReference type="NCBI Taxonomy" id="699437"/>
    <lineage>
        <taxon>Bacteria</taxon>
        <taxon>Pseudomonadati</taxon>
        <taxon>Bacteroidota</taxon>
        <taxon>Sphingobacteriia</taxon>
        <taxon>Sphingobacteriales</taxon>
        <taxon>Sphingobacteriaceae</taxon>
        <taxon>Arcticibacter</taxon>
    </lineage>
</organism>
<comment type="caution">
    <text evidence="2">The sequence shown here is derived from an EMBL/GenBank/DDBJ whole genome shotgun (WGS) entry which is preliminary data.</text>
</comment>
<dbReference type="AlphaFoldDB" id="A0A5M9GM06"/>